<dbReference type="GO" id="GO:0003676">
    <property type="term" value="F:nucleic acid binding"/>
    <property type="evidence" value="ECO:0007669"/>
    <property type="project" value="InterPro"/>
</dbReference>
<dbReference type="EMBL" id="CP130612">
    <property type="protein sequence ID" value="WKW11931.1"/>
    <property type="molecule type" value="Genomic_DNA"/>
</dbReference>
<dbReference type="Proteomes" id="UP001229955">
    <property type="component" value="Chromosome"/>
</dbReference>
<dbReference type="Pfam" id="PF13936">
    <property type="entry name" value="HTH_38"/>
    <property type="match status" value="1"/>
</dbReference>
<evidence type="ECO:0000313" key="5">
    <source>
        <dbReference type="Proteomes" id="UP001229955"/>
    </source>
</evidence>
<feature type="domain" description="Integrase catalytic" evidence="2">
    <location>
        <begin position="226"/>
        <end position="387"/>
    </location>
</feature>
<dbReference type="PANTHER" id="PTHR10948">
    <property type="entry name" value="TRANSPOSASE"/>
    <property type="match status" value="1"/>
</dbReference>
<dbReference type="PROSITE" id="PS50994">
    <property type="entry name" value="INTEGRASE"/>
    <property type="match status" value="1"/>
</dbReference>
<dbReference type="InterPro" id="IPR025246">
    <property type="entry name" value="IS30-like_HTH"/>
</dbReference>
<organism evidence="3">
    <name type="scientific">Pseudogemmatithrix spongiicola</name>
    <dbReference type="NCBI Taxonomy" id="3062599"/>
    <lineage>
        <taxon>Bacteria</taxon>
        <taxon>Pseudomonadati</taxon>
        <taxon>Gemmatimonadota</taxon>
        <taxon>Gemmatimonadia</taxon>
        <taxon>Gemmatimonadales</taxon>
        <taxon>Gemmatimonadaceae</taxon>
        <taxon>Pseudogemmatithrix</taxon>
    </lineage>
</organism>
<evidence type="ECO:0000256" key="1">
    <source>
        <dbReference type="ARBA" id="ARBA00023172"/>
    </source>
</evidence>
<evidence type="ECO:0000259" key="2">
    <source>
        <dbReference type="PROSITE" id="PS50994"/>
    </source>
</evidence>
<name>A0AA49JU18_9BACT</name>
<evidence type="ECO:0000313" key="3">
    <source>
        <dbReference type="EMBL" id="WKW11931.1"/>
    </source>
</evidence>
<gene>
    <name evidence="3" type="ORF">Strain138_001202</name>
    <name evidence="4" type="ORF">Strain318_001202</name>
</gene>
<proteinExistence type="predicted"/>
<protein>
    <submittedName>
        <fullName evidence="3">IS30 family transposase</fullName>
    </submittedName>
</protein>
<dbReference type="KEGG" id="pspc:Strain318_001202"/>
<evidence type="ECO:0000313" key="4">
    <source>
        <dbReference type="EMBL" id="WKW14841.1"/>
    </source>
</evidence>
<dbReference type="NCBIfam" id="NF033563">
    <property type="entry name" value="transpos_IS30"/>
    <property type="match status" value="1"/>
</dbReference>
<dbReference type="AlphaFoldDB" id="A0AA49JU18"/>
<sequence length="391" mass="44291">MEVVAMFIPSPHGYTWQQRTELWRRYRAGDSIREIAADLAKNPGAVHGVIRLEGGISPRLRARSERALSFEERELISRALAAGESYRAIGRRLGRAASTISREVARHGGRTTYRAIRADSRAWELARRPKACRLASRPRLRYLIATKLKQRWSPEQISGWLRLAFPDEPELHVSHETIYRSLYVQTRGVLKKELLKHLRTGRVVRRSRASTRKGQGRGQIVDAIPISARPAEVEDRAVPGHWEGDLLAGGGNTHIATLVERTSRFTILVKVESKEPGRVVPALIRQIRRLPAHVARSLTWDRGKELAHHQRFTVATGVQVYFCDPYSPWQRGTNENTNGLLRQYFRTGANLATVTQRQLDAVADQLNGRPRKTLHFRTPAEVFDEAVALIA</sequence>
<dbReference type="InterPro" id="IPR051917">
    <property type="entry name" value="Transposase-Integrase"/>
</dbReference>
<dbReference type="InterPro" id="IPR053392">
    <property type="entry name" value="Transposase_IS30-like"/>
</dbReference>
<dbReference type="GO" id="GO:0032196">
    <property type="term" value="P:transposition"/>
    <property type="evidence" value="ECO:0007669"/>
    <property type="project" value="TreeGrafter"/>
</dbReference>
<dbReference type="GO" id="GO:0006310">
    <property type="term" value="P:DNA recombination"/>
    <property type="evidence" value="ECO:0007669"/>
    <property type="project" value="UniProtKB-KW"/>
</dbReference>
<dbReference type="GO" id="GO:0004803">
    <property type="term" value="F:transposase activity"/>
    <property type="evidence" value="ECO:0007669"/>
    <property type="project" value="TreeGrafter"/>
</dbReference>
<accession>A0AA49JZJ7</accession>
<dbReference type="SUPFAM" id="SSF53098">
    <property type="entry name" value="Ribonuclease H-like"/>
    <property type="match status" value="1"/>
</dbReference>
<dbReference type="EMBL" id="CP130613">
    <property type="protein sequence ID" value="WKW14841.1"/>
    <property type="molecule type" value="Genomic_DNA"/>
</dbReference>
<dbReference type="InterPro" id="IPR036397">
    <property type="entry name" value="RNaseH_sf"/>
</dbReference>
<keyword evidence="5" id="KW-1185">Reference proteome</keyword>
<dbReference type="PANTHER" id="PTHR10948:SF23">
    <property type="entry name" value="TRANSPOSASE INSI FOR INSERTION SEQUENCE ELEMENT IS30A-RELATED"/>
    <property type="match status" value="1"/>
</dbReference>
<dbReference type="InterPro" id="IPR001584">
    <property type="entry name" value="Integrase_cat-core"/>
</dbReference>
<dbReference type="GO" id="GO:0005829">
    <property type="term" value="C:cytosol"/>
    <property type="evidence" value="ECO:0007669"/>
    <property type="project" value="TreeGrafter"/>
</dbReference>
<dbReference type="Gene3D" id="3.30.420.10">
    <property type="entry name" value="Ribonuclease H-like superfamily/Ribonuclease H"/>
    <property type="match status" value="1"/>
</dbReference>
<keyword evidence="1" id="KW-0233">DNA recombination</keyword>
<dbReference type="InterPro" id="IPR012337">
    <property type="entry name" value="RNaseH-like_sf"/>
</dbReference>
<dbReference type="GO" id="GO:0015074">
    <property type="term" value="P:DNA integration"/>
    <property type="evidence" value="ECO:0007669"/>
    <property type="project" value="InterPro"/>
</dbReference>
<accession>A0AA49JU18</accession>
<reference evidence="3" key="1">
    <citation type="submission" date="2023-07" db="EMBL/GenBank/DDBJ databases">
        <authorList>
            <person name="Haufschild T."/>
            <person name="Kallscheuer N."/>
            <person name="Hammer J."/>
            <person name="Kohn T."/>
            <person name="Kabuu M."/>
            <person name="Jogler M."/>
            <person name="Wohfarth N."/>
            <person name="Heuer A."/>
            <person name="Rohde M."/>
            <person name="van Teeseling M.C.F."/>
            <person name="Jogler C."/>
        </authorList>
    </citation>
    <scope>NUCLEOTIDE SEQUENCE</scope>
    <source>
        <strain evidence="3">Strain 138</strain>
        <strain evidence="4">Strain 318</strain>
    </source>
</reference>
<dbReference type="Pfam" id="PF00665">
    <property type="entry name" value="rve"/>
    <property type="match status" value="1"/>
</dbReference>